<accession>A0A941GSZ3</accession>
<organism evidence="2 3">
    <name type="scientific">Gomphosphaeria aponina SAG 52.96 = DSM 107014</name>
    <dbReference type="NCBI Taxonomy" id="1521640"/>
    <lineage>
        <taxon>Bacteria</taxon>
        <taxon>Bacillati</taxon>
        <taxon>Cyanobacteriota</taxon>
        <taxon>Cyanophyceae</taxon>
        <taxon>Oscillatoriophycideae</taxon>
        <taxon>Chroococcales</taxon>
        <taxon>Gomphosphaeriaceae</taxon>
        <taxon>Gomphosphaeria</taxon>
    </lineage>
</organism>
<dbReference type="Gene3D" id="3.30.565.10">
    <property type="entry name" value="Histidine kinase-like ATPase, C-terminal domain"/>
    <property type="match status" value="1"/>
</dbReference>
<gene>
    <name evidence="2" type="ORF">DSM107014_01030</name>
</gene>
<dbReference type="GO" id="GO:0005524">
    <property type="term" value="F:ATP binding"/>
    <property type="evidence" value="ECO:0007669"/>
    <property type="project" value="UniProtKB-KW"/>
</dbReference>
<name>A0A941GSZ3_9CHRO</name>
<comment type="caution">
    <text evidence="2">The sequence shown here is derived from an EMBL/GenBank/DDBJ whole genome shotgun (WGS) entry which is preliminary data.</text>
</comment>
<dbReference type="Pfam" id="PF13589">
    <property type="entry name" value="HATPase_c_3"/>
    <property type="match status" value="1"/>
</dbReference>
<dbReference type="EMBL" id="JADQBC010000004">
    <property type="protein sequence ID" value="MBR8826485.1"/>
    <property type="molecule type" value="Genomic_DNA"/>
</dbReference>
<dbReference type="Proteomes" id="UP000767446">
    <property type="component" value="Unassembled WGS sequence"/>
</dbReference>
<dbReference type="SUPFAM" id="SSF55874">
    <property type="entry name" value="ATPase domain of HSP90 chaperone/DNA topoisomerase II/histidine kinase"/>
    <property type="match status" value="1"/>
</dbReference>
<evidence type="ECO:0000256" key="1">
    <source>
        <dbReference type="SAM" id="MobiDB-lite"/>
    </source>
</evidence>
<evidence type="ECO:0000313" key="3">
    <source>
        <dbReference type="Proteomes" id="UP000767446"/>
    </source>
</evidence>
<dbReference type="InterPro" id="IPR036890">
    <property type="entry name" value="HATPase_C_sf"/>
</dbReference>
<proteinExistence type="predicted"/>
<keyword evidence="2" id="KW-0547">Nucleotide-binding</keyword>
<dbReference type="AlphaFoldDB" id="A0A941GSZ3"/>
<sequence>MKKIRIRTGSHLSAVLQSTVNIPQAFTELIKNSIQNLATYVKIEIKEKITIEDDGIGFDDLDDTHGMNAFDKYFVFGNSYDNTGGAGIRLGRMGIGGKLSNDKLSKDGEIDWTIETKNKNRKAFKINYKPRNNEFLDEYVPEILEVNYSDSPVEAETGTKITINSINAKFYETNQIPAITNELKTFFGFLVSKLKAENKNFQIFLNGSSLDFDYRLPGNNLPKLKSSFEYNFYGEKKRSEVEFKLSMLPSLDLVKDHPLKSVEIVSEVKIGDFNLTNNELIYEVYQDISKEAGQKVEIQESVLQAFRKMIGFVICSDLSSVLDTTGMPAKDLSHHFLRDDHPITRPFLKHTYRTIIDCIRAYIQLGEEQKNEKIDQMVMDISEILIDSTDIDENLLVVKTNRKERLTKPNLGIRKAILDSALEAHSTVTFDPNKTASPQTLNQNQWWKKKQPPEQKSQTQELKILNYIIMDFGEGQENKASRISDFVNLKILINSGNKKFKKLENESDPFLLSMHIAECLVREINAFKNRAITKDELDSEISEFYEKNFLKLKEKFKV</sequence>
<reference evidence="2" key="1">
    <citation type="submission" date="2021-02" db="EMBL/GenBank/DDBJ databases">
        <title>Metagenome analyses of Stigonema ocellatum DSM 106950, Chlorogloea purpurea SAG 13.99 and Gomphosphaeria aponina DSM 107014.</title>
        <authorList>
            <person name="Marter P."/>
            <person name="Huang S."/>
        </authorList>
    </citation>
    <scope>NUCLEOTIDE SEQUENCE</scope>
    <source>
        <strain evidence="2">JP213</strain>
    </source>
</reference>
<protein>
    <submittedName>
        <fullName evidence="2">ATP-binding protein</fullName>
    </submittedName>
</protein>
<keyword evidence="2" id="KW-0067">ATP-binding</keyword>
<feature type="region of interest" description="Disordered" evidence="1">
    <location>
        <begin position="430"/>
        <end position="457"/>
    </location>
</feature>
<evidence type="ECO:0000313" key="2">
    <source>
        <dbReference type="EMBL" id="MBR8826485.1"/>
    </source>
</evidence>